<evidence type="ECO:0000313" key="2">
    <source>
        <dbReference type="Proteomes" id="UP000298030"/>
    </source>
</evidence>
<dbReference type="STRING" id="71717.A0A4Y7TTK6"/>
<dbReference type="Proteomes" id="UP000298030">
    <property type="component" value="Unassembled WGS sequence"/>
</dbReference>
<comment type="caution">
    <text evidence="1">The sequence shown here is derived from an EMBL/GenBank/DDBJ whole genome shotgun (WGS) entry which is preliminary data.</text>
</comment>
<dbReference type="EMBL" id="QPFP01000004">
    <property type="protein sequence ID" value="TEB37503.1"/>
    <property type="molecule type" value="Genomic_DNA"/>
</dbReference>
<keyword evidence="2" id="KW-1185">Reference proteome</keyword>
<name>A0A4Y7TTK6_COPMI</name>
<gene>
    <name evidence="1" type="ORF">FA13DRAFT_913500</name>
</gene>
<proteinExistence type="predicted"/>
<protein>
    <submittedName>
        <fullName evidence="1">Uncharacterized protein</fullName>
    </submittedName>
</protein>
<dbReference type="AlphaFoldDB" id="A0A4Y7TTK6"/>
<organism evidence="1 2">
    <name type="scientific">Coprinellus micaceus</name>
    <name type="common">Glistening ink-cap mushroom</name>
    <name type="synonym">Coprinus micaceus</name>
    <dbReference type="NCBI Taxonomy" id="71717"/>
    <lineage>
        <taxon>Eukaryota</taxon>
        <taxon>Fungi</taxon>
        <taxon>Dikarya</taxon>
        <taxon>Basidiomycota</taxon>
        <taxon>Agaricomycotina</taxon>
        <taxon>Agaricomycetes</taxon>
        <taxon>Agaricomycetidae</taxon>
        <taxon>Agaricales</taxon>
        <taxon>Agaricineae</taxon>
        <taxon>Psathyrellaceae</taxon>
        <taxon>Coprinellus</taxon>
    </lineage>
</organism>
<sequence>MDPYFFERANTNYTPTDEEIPRIRSIRNTLQTAVASFDREIALLQERRKNHAQDLERCDRLLAPMKKVPDDVLSSIFLACCGPSDSKPQTMSPDHPAVVASHVCRAWRRLALSTAPLWSKLAIIPPSHPRDSTPYPEHPYTLMEEAKVRWESRMGHLVDMTRIWIYRPRAWPLSTVLRLTMANASATDLAEDLAAPVTPLFTALIDLACSVAFRWERTAIDIVAERNTDIDTILTLKAEDVPLLHTVRPPPDVCANRHCGHLL</sequence>
<dbReference type="OrthoDB" id="2838005at2759"/>
<reference evidence="1 2" key="1">
    <citation type="journal article" date="2019" name="Nat. Ecol. Evol.">
        <title>Megaphylogeny resolves global patterns of mushroom evolution.</title>
        <authorList>
            <person name="Varga T."/>
            <person name="Krizsan K."/>
            <person name="Foldi C."/>
            <person name="Dima B."/>
            <person name="Sanchez-Garcia M."/>
            <person name="Sanchez-Ramirez S."/>
            <person name="Szollosi G.J."/>
            <person name="Szarkandi J.G."/>
            <person name="Papp V."/>
            <person name="Albert L."/>
            <person name="Andreopoulos W."/>
            <person name="Angelini C."/>
            <person name="Antonin V."/>
            <person name="Barry K.W."/>
            <person name="Bougher N.L."/>
            <person name="Buchanan P."/>
            <person name="Buyck B."/>
            <person name="Bense V."/>
            <person name="Catcheside P."/>
            <person name="Chovatia M."/>
            <person name="Cooper J."/>
            <person name="Damon W."/>
            <person name="Desjardin D."/>
            <person name="Finy P."/>
            <person name="Geml J."/>
            <person name="Haridas S."/>
            <person name="Hughes K."/>
            <person name="Justo A."/>
            <person name="Karasinski D."/>
            <person name="Kautmanova I."/>
            <person name="Kiss B."/>
            <person name="Kocsube S."/>
            <person name="Kotiranta H."/>
            <person name="LaButti K.M."/>
            <person name="Lechner B.E."/>
            <person name="Liimatainen K."/>
            <person name="Lipzen A."/>
            <person name="Lukacs Z."/>
            <person name="Mihaltcheva S."/>
            <person name="Morgado L.N."/>
            <person name="Niskanen T."/>
            <person name="Noordeloos M.E."/>
            <person name="Ohm R.A."/>
            <person name="Ortiz-Santana B."/>
            <person name="Ovrebo C."/>
            <person name="Racz N."/>
            <person name="Riley R."/>
            <person name="Savchenko A."/>
            <person name="Shiryaev A."/>
            <person name="Soop K."/>
            <person name="Spirin V."/>
            <person name="Szebenyi C."/>
            <person name="Tomsovsky M."/>
            <person name="Tulloss R.E."/>
            <person name="Uehling J."/>
            <person name="Grigoriev I.V."/>
            <person name="Vagvolgyi C."/>
            <person name="Papp T."/>
            <person name="Martin F.M."/>
            <person name="Miettinen O."/>
            <person name="Hibbett D.S."/>
            <person name="Nagy L.G."/>
        </authorList>
    </citation>
    <scope>NUCLEOTIDE SEQUENCE [LARGE SCALE GENOMIC DNA]</scope>
    <source>
        <strain evidence="1 2">FP101781</strain>
    </source>
</reference>
<accession>A0A4Y7TTK6</accession>
<dbReference type="Gene3D" id="1.20.1280.50">
    <property type="match status" value="1"/>
</dbReference>
<evidence type="ECO:0000313" key="1">
    <source>
        <dbReference type="EMBL" id="TEB37503.1"/>
    </source>
</evidence>